<gene>
    <name evidence="1" type="ORF">SAMD00023353_1102240</name>
</gene>
<reference evidence="1" key="1">
    <citation type="submission" date="2016-03" db="EMBL/GenBank/DDBJ databases">
        <title>Draft genome sequence of Rosellinia necatrix.</title>
        <authorList>
            <person name="Kanematsu S."/>
        </authorList>
    </citation>
    <scope>NUCLEOTIDE SEQUENCE [LARGE SCALE GENOMIC DNA]</scope>
    <source>
        <strain evidence="1">W97</strain>
    </source>
</reference>
<accession>A0A1S8A6J1</accession>
<sequence>MESTSVIDSLLRTGESLQAPRFPLDWWDFPTASVSSGSELGIVARQETAYDIMPIAWRRETWPRRGRLMAIYVPVHAPTPSHKISHATSGQTTILPHSFRSIATSV</sequence>
<dbReference type="EMBL" id="DF977456">
    <property type="protein sequence ID" value="GAW25718.1"/>
    <property type="molecule type" value="Genomic_DNA"/>
</dbReference>
<evidence type="ECO:0000313" key="1">
    <source>
        <dbReference type="EMBL" id="GAW25718.1"/>
    </source>
</evidence>
<proteinExistence type="predicted"/>
<dbReference type="Proteomes" id="UP000054516">
    <property type="component" value="Unassembled WGS sequence"/>
</dbReference>
<organism evidence="1">
    <name type="scientific">Rosellinia necatrix</name>
    <name type="common">White root-rot fungus</name>
    <dbReference type="NCBI Taxonomy" id="77044"/>
    <lineage>
        <taxon>Eukaryota</taxon>
        <taxon>Fungi</taxon>
        <taxon>Dikarya</taxon>
        <taxon>Ascomycota</taxon>
        <taxon>Pezizomycotina</taxon>
        <taxon>Sordariomycetes</taxon>
        <taxon>Xylariomycetidae</taxon>
        <taxon>Xylariales</taxon>
        <taxon>Xylariaceae</taxon>
        <taxon>Rosellinia</taxon>
    </lineage>
</organism>
<keyword evidence="2" id="KW-1185">Reference proteome</keyword>
<name>A0A1S8A6J1_ROSNE</name>
<dbReference type="AlphaFoldDB" id="A0A1S8A6J1"/>
<protein>
    <submittedName>
        <fullName evidence="1">Uncharacterized protein</fullName>
    </submittedName>
</protein>
<evidence type="ECO:0000313" key="2">
    <source>
        <dbReference type="Proteomes" id="UP000054516"/>
    </source>
</evidence>